<name>A0A7R7TJD5_THETH</name>
<dbReference type="RefSeq" id="WP_259330008.1">
    <property type="nucleotide sequence ID" value="NZ_AP024270.1"/>
</dbReference>
<evidence type="ECO:0000313" key="2">
    <source>
        <dbReference type="Proteomes" id="UP000596099"/>
    </source>
</evidence>
<protein>
    <submittedName>
        <fullName evidence="1">Uncharacterized protein</fullName>
    </submittedName>
</protein>
<dbReference type="EMBL" id="AP024270">
    <property type="protein sequence ID" value="BCP65900.1"/>
    <property type="molecule type" value="Genomic_DNA"/>
</dbReference>
<evidence type="ECO:0000313" key="1">
    <source>
        <dbReference type="EMBL" id="BCP65900.1"/>
    </source>
</evidence>
<gene>
    <name evidence="1" type="ORF">TthHB5018_08340</name>
</gene>
<proteinExistence type="predicted"/>
<reference evidence="2" key="1">
    <citation type="submission" date="2021-01" db="EMBL/GenBank/DDBJ databases">
        <title>Complete Genome Sequence of Thermus thermophilus Strain HB5018, Isolated from Mine Onsen Hot Spring.</title>
        <authorList>
            <person name="Miyazaki K."/>
            <person name="Moriya T."/>
            <person name="Nemoto N."/>
            <person name="Oshima T."/>
            <person name="Yura K."/>
            <person name="Bessho Y."/>
        </authorList>
    </citation>
    <scope>NUCLEOTIDE SEQUENCE [LARGE SCALE GENOMIC DNA]</scope>
    <source>
        <strain evidence="2">HB5018</strain>
    </source>
</reference>
<dbReference type="Proteomes" id="UP000596099">
    <property type="component" value="Chromosome"/>
</dbReference>
<accession>A0A7R7TJD5</accession>
<sequence>MEGLYRLFYVLAWMGLPLGIGLQLFWHPPRGGEWGFYLLFAFLFGLALLQGPRRAPRFLAHALGAYLVK</sequence>
<dbReference type="AlphaFoldDB" id="A0A7R7TJD5"/>
<organism evidence="1 2">
    <name type="scientific">Thermus thermophilus</name>
    <dbReference type="NCBI Taxonomy" id="274"/>
    <lineage>
        <taxon>Bacteria</taxon>
        <taxon>Thermotogati</taxon>
        <taxon>Deinococcota</taxon>
        <taxon>Deinococci</taxon>
        <taxon>Thermales</taxon>
        <taxon>Thermaceae</taxon>
        <taxon>Thermus</taxon>
    </lineage>
</organism>